<sequence>MSTSTYPDQSTLIHYNPAWIQGQGFLHRNNVLFYFMESPFFDPASRNSEVFNAAQDQAHWQQAISTVDSFHREMALRPGLEYVLAHDPEKEGTMIRPSPEQGVPEGQLVRSNLFVIRKQQRLGDLRTTVPISVYWVMQNKIFQAPSVSNVLNARLLAMGAGLTKVLEKMSVLDKVAPQADDKKAKAAMGRDLSMSRNVTPVPGLEEATMALERPIEANTATKDEEDDEEEESYNTLERALRMTLNYENEYADQMELVGEPGNLRFSKAKEPPRPPANASQRVASSRSGTPAQPRAVSAGVAAR</sequence>
<evidence type="ECO:0000256" key="4">
    <source>
        <dbReference type="ARBA" id="ARBA00023015"/>
    </source>
</evidence>
<evidence type="ECO:0000256" key="5">
    <source>
        <dbReference type="ARBA" id="ARBA00023163"/>
    </source>
</evidence>
<dbReference type="GO" id="GO:0006357">
    <property type="term" value="P:regulation of transcription by RNA polymerase II"/>
    <property type="evidence" value="ECO:0007669"/>
    <property type="project" value="InterPro"/>
</dbReference>
<dbReference type="EMBL" id="LFJN01000009">
    <property type="protein sequence ID" value="KPI41641.1"/>
    <property type="molecule type" value="Genomic_DNA"/>
</dbReference>
<keyword evidence="11" id="KW-1185">Reference proteome</keyword>
<comment type="subunit">
    <text evidence="8">Component of the Mediator complex.</text>
</comment>
<proteinExistence type="inferred from homology"/>
<evidence type="ECO:0000256" key="6">
    <source>
        <dbReference type="ARBA" id="ARBA00023242"/>
    </source>
</evidence>
<feature type="region of interest" description="Disordered" evidence="9">
    <location>
        <begin position="252"/>
        <end position="303"/>
    </location>
</feature>
<dbReference type="GO" id="GO:0016592">
    <property type="term" value="C:mediator complex"/>
    <property type="evidence" value="ECO:0007669"/>
    <property type="project" value="InterPro"/>
</dbReference>
<dbReference type="GO" id="GO:0003712">
    <property type="term" value="F:transcription coregulator activity"/>
    <property type="evidence" value="ECO:0007669"/>
    <property type="project" value="InterPro"/>
</dbReference>
<dbReference type="OrthoDB" id="344220at2759"/>
<dbReference type="Gene3D" id="3.10.450.580">
    <property type="entry name" value="Mediator complex, subunit Med6"/>
    <property type="match status" value="1"/>
</dbReference>
<dbReference type="RefSeq" id="XP_018001604.1">
    <property type="nucleotide sequence ID" value="XM_018149648.1"/>
</dbReference>
<dbReference type="InterPro" id="IPR038566">
    <property type="entry name" value="Mediator_Med6_sf"/>
</dbReference>
<dbReference type="STRING" id="1664694.A0A0N0NNI1"/>
<evidence type="ECO:0000256" key="8">
    <source>
        <dbReference type="RuleBase" id="RU364143"/>
    </source>
</evidence>
<dbReference type="Pfam" id="PF04934">
    <property type="entry name" value="Med6"/>
    <property type="match status" value="1"/>
</dbReference>
<accession>A0A0N0NNI1</accession>
<feature type="compositionally biased region" description="Acidic residues" evidence="9">
    <location>
        <begin position="223"/>
        <end position="232"/>
    </location>
</feature>
<keyword evidence="5 8" id="KW-0804">Transcription</keyword>
<comment type="similarity">
    <text evidence="2 8">Belongs to the Mediator complex subunit 6 family.</text>
</comment>
<evidence type="ECO:0000256" key="7">
    <source>
        <dbReference type="ARBA" id="ARBA00031259"/>
    </source>
</evidence>
<organism evidence="10 11">
    <name type="scientific">Cyphellophora attinorum</name>
    <dbReference type="NCBI Taxonomy" id="1664694"/>
    <lineage>
        <taxon>Eukaryota</taxon>
        <taxon>Fungi</taxon>
        <taxon>Dikarya</taxon>
        <taxon>Ascomycota</taxon>
        <taxon>Pezizomycotina</taxon>
        <taxon>Eurotiomycetes</taxon>
        <taxon>Chaetothyriomycetidae</taxon>
        <taxon>Chaetothyriales</taxon>
        <taxon>Cyphellophoraceae</taxon>
        <taxon>Cyphellophora</taxon>
    </lineage>
</organism>
<protein>
    <recommendedName>
        <fullName evidence="3 8">Mediator of RNA polymerase II transcription subunit 6</fullName>
    </recommendedName>
    <alternativeName>
        <fullName evidence="7 8">Mediator complex subunit 6</fullName>
    </alternativeName>
</protein>
<dbReference type="PANTHER" id="PTHR13104">
    <property type="entry name" value="MED-6-RELATED"/>
    <property type="match status" value="1"/>
</dbReference>
<dbReference type="VEuPathDB" id="FungiDB:AB675_9137"/>
<evidence type="ECO:0000256" key="1">
    <source>
        <dbReference type="ARBA" id="ARBA00004123"/>
    </source>
</evidence>
<comment type="function">
    <text evidence="8">Component of the Mediator complex, a coactivator involved in the regulated transcription of nearly all RNA polymerase II-dependent genes. Mediator functions as a bridge to convey information from gene-specific regulatory proteins to the basal RNA polymerase II transcription machinery. Mediator is recruited to promoters by direct interactions with regulatory proteins and serves as a scaffold for the assembly of a functional preinitiation complex with RNA polymerase II and the general transcription factors.</text>
</comment>
<dbReference type="GeneID" id="28741527"/>
<evidence type="ECO:0000256" key="9">
    <source>
        <dbReference type="SAM" id="MobiDB-lite"/>
    </source>
</evidence>
<evidence type="ECO:0000313" key="11">
    <source>
        <dbReference type="Proteomes" id="UP000038010"/>
    </source>
</evidence>
<keyword evidence="8" id="KW-0010">Activator</keyword>
<dbReference type="Proteomes" id="UP000038010">
    <property type="component" value="Unassembled WGS sequence"/>
</dbReference>
<dbReference type="InterPro" id="IPR007018">
    <property type="entry name" value="Mediator_Med6"/>
</dbReference>
<evidence type="ECO:0000256" key="2">
    <source>
        <dbReference type="ARBA" id="ARBA00007526"/>
    </source>
</evidence>
<gene>
    <name evidence="8" type="primary">MED6</name>
    <name evidence="10" type="ORF">AB675_9137</name>
</gene>
<comment type="caution">
    <text evidence="10">The sequence shown here is derived from an EMBL/GenBank/DDBJ whole genome shotgun (WGS) entry which is preliminary data.</text>
</comment>
<evidence type="ECO:0000256" key="3">
    <source>
        <dbReference type="ARBA" id="ARBA00020634"/>
    </source>
</evidence>
<dbReference type="AlphaFoldDB" id="A0A0N0NNI1"/>
<evidence type="ECO:0000313" key="10">
    <source>
        <dbReference type="EMBL" id="KPI41641.1"/>
    </source>
</evidence>
<comment type="subcellular location">
    <subcellularLocation>
        <location evidence="1 8">Nucleus</location>
    </subcellularLocation>
</comment>
<feature type="region of interest" description="Disordered" evidence="9">
    <location>
        <begin position="209"/>
        <end position="234"/>
    </location>
</feature>
<feature type="compositionally biased region" description="Polar residues" evidence="9">
    <location>
        <begin position="277"/>
        <end position="290"/>
    </location>
</feature>
<keyword evidence="4 8" id="KW-0805">Transcription regulation</keyword>
<name>A0A0N0NNI1_9EURO</name>
<keyword evidence="6 8" id="KW-0539">Nucleus</keyword>
<reference evidence="10 11" key="1">
    <citation type="submission" date="2015-06" db="EMBL/GenBank/DDBJ databases">
        <title>Draft genome of the ant-associated black yeast Phialophora attae CBS 131958.</title>
        <authorList>
            <person name="Moreno L.F."/>
            <person name="Stielow B.J."/>
            <person name="de Hoog S."/>
            <person name="Vicente V.A."/>
            <person name="Weiss V.A."/>
            <person name="de Vries M."/>
            <person name="Cruz L.M."/>
            <person name="Souza E.M."/>
        </authorList>
    </citation>
    <scope>NUCLEOTIDE SEQUENCE [LARGE SCALE GENOMIC DNA]</scope>
    <source>
        <strain evidence="10 11">CBS 131958</strain>
    </source>
</reference>